<dbReference type="SUPFAM" id="SSF51197">
    <property type="entry name" value="Clavaminate synthase-like"/>
    <property type="match status" value="1"/>
</dbReference>
<dbReference type="GO" id="GO:0005634">
    <property type="term" value="C:nucleus"/>
    <property type="evidence" value="ECO:0007669"/>
    <property type="project" value="TreeGrafter"/>
</dbReference>
<dbReference type="PANTHER" id="PTHR10694:SF129">
    <property type="entry name" value="LYSINE-SPECIFIC DEMETHYLASE 4B-RELATED"/>
    <property type="match status" value="1"/>
</dbReference>
<dbReference type="PANTHER" id="PTHR10694">
    <property type="entry name" value="LYSINE-SPECIFIC DEMETHYLASE"/>
    <property type="match status" value="1"/>
</dbReference>
<reference evidence="4" key="1">
    <citation type="submission" date="2022-11" db="UniProtKB">
        <authorList>
            <consortium name="WormBaseParasite"/>
        </authorList>
    </citation>
    <scope>IDENTIFICATION</scope>
</reference>
<feature type="region of interest" description="Disordered" evidence="1">
    <location>
        <begin position="364"/>
        <end position="392"/>
    </location>
</feature>
<feature type="domain" description="JmjC" evidence="2">
    <location>
        <begin position="15"/>
        <end position="175"/>
    </location>
</feature>
<dbReference type="AlphaFoldDB" id="A0A914QB83"/>
<proteinExistence type="predicted"/>
<feature type="region of interest" description="Disordered" evidence="1">
    <location>
        <begin position="429"/>
        <end position="466"/>
    </location>
</feature>
<protein>
    <submittedName>
        <fullName evidence="4">JmjC domain-containing protein</fullName>
    </submittedName>
</protein>
<dbReference type="Proteomes" id="UP000887578">
    <property type="component" value="Unplaced"/>
</dbReference>
<name>A0A914QB83_9BILA</name>
<accession>A0A914QB83</accession>
<evidence type="ECO:0000313" key="4">
    <source>
        <dbReference type="WBParaSite" id="PDA_v2.g26492.t1"/>
    </source>
</evidence>
<evidence type="ECO:0000259" key="2">
    <source>
        <dbReference type="PROSITE" id="PS51184"/>
    </source>
</evidence>
<dbReference type="GO" id="GO:0010468">
    <property type="term" value="P:regulation of gene expression"/>
    <property type="evidence" value="ECO:0007669"/>
    <property type="project" value="TreeGrafter"/>
</dbReference>
<keyword evidence="3" id="KW-1185">Reference proteome</keyword>
<evidence type="ECO:0000313" key="3">
    <source>
        <dbReference type="Proteomes" id="UP000887578"/>
    </source>
</evidence>
<dbReference type="GO" id="GO:0000785">
    <property type="term" value="C:chromatin"/>
    <property type="evidence" value="ECO:0007669"/>
    <property type="project" value="TreeGrafter"/>
</dbReference>
<dbReference type="GO" id="GO:0051864">
    <property type="term" value="F:histone H3K36 demethylase activity"/>
    <property type="evidence" value="ECO:0007669"/>
    <property type="project" value="TreeGrafter"/>
</dbReference>
<sequence length="630" mass="71205">MNFSLMQEIYSDPAVSLPPGWNLNDLSELKNILGFEIPGVTTCMAYAGTEYTYAPKHIEDLSLGSVNIVFPDSADKLWFGFDQKYYCAVKEAIARNFSTTCKDVLLHKCLMLDIDFFIDNNIPYCYAVQSSGQIIVTNPNGFHSVANTGRNYSEASNIYCMGTIHESLKFPLCDCPAVVGQYQKIEWQPYIKYCQNIEKSMQYSAAGITDDAEEPTVQVNIVPKRRTKTTGVIVNEESISAQGTTPSSTDIFQAEENTPPSTDIFQAEENTPPSTDIFQAEENTPPSTDIFQAEGNTPSSTDMLFNRIATNDSQDTVFNNSDNQFDNESIAHIRQNASSTVNDTANSNTQDVEQILEMLQPHLQFPSQPAPPPTLQPTPQESQRTRQARKEQGCRFRAIQAINKSRKNPPSTPPIFQSTVNEALDSKRAHLAKNKRQYEGAKESRKRANKKQQERHLGTRSGRARGIGARSFEMDLKKLKRAHAKTEKQILNHYSCTKRLTHDELTRHIHSQTTLEITRAQILRSRDVYNALVKYFTKEKVMARLIEGSTVYGITAHFINYENEHEVELFKQCLINSNTVTSMEVWNNVLASKENWIAEFGVDYAFRVPAADDRLFCDRDKPTNDTQNTE</sequence>
<dbReference type="GO" id="GO:0032454">
    <property type="term" value="F:histone H3K9 demethylase activity"/>
    <property type="evidence" value="ECO:0007669"/>
    <property type="project" value="TreeGrafter"/>
</dbReference>
<organism evidence="3 4">
    <name type="scientific">Panagrolaimus davidi</name>
    <dbReference type="NCBI Taxonomy" id="227884"/>
    <lineage>
        <taxon>Eukaryota</taxon>
        <taxon>Metazoa</taxon>
        <taxon>Ecdysozoa</taxon>
        <taxon>Nematoda</taxon>
        <taxon>Chromadorea</taxon>
        <taxon>Rhabditida</taxon>
        <taxon>Tylenchina</taxon>
        <taxon>Panagrolaimomorpha</taxon>
        <taxon>Panagrolaimoidea</taxon>
        <taxon>Panagrolaimidae</taxon>
        <taxon>Panagrolaimus</taxon>
    </lineage>
</organism>
<evidence type="ECO:0000256" key="1">
    <source>
        <dbReference type="SAM" id="MobiDB-lite"/>
    </source>
</evidence>
<dbReference type="SMART" id="SM00558">
    <property type="entry name" value="JmjC"/>
    <property type="match status" value="1"/>
</dbReference>
<dbReference type="Gene3D" id="2.60.120.650">
    <property type="entry name" value="Cupin"/>
    <property type="match status" value="1"/>
</dbReference>
<dbReference type="WBParaSite" id="PDA_v2.g26492.t1">
    <property type="protein sequence ID" value="PDA_v2.g26492.t1"/>
    <property type="gene ID" value="PDA_v2.g26492"/>
</dbReference>
<dbReference type="PROSITE" id="PS51184">
    <property type="entry name" value="JMJC"/>
    <property type="match status" value="1"/>
</dbReference>
<dbReference type="Pfam" id="PF02373">
    <property type="entry name" value="JmjC"/>
    <property type="match status" value="1"/>
</dbReference>
<dbReference type="InterPro" id="IPR003347">
    <property type="entry name" value="JmjC_dom"/>
</dbReference>